<dbReference type="EMBL" id="MN739808">
    <property type="protein sequence ID" value="QHT27031.1"/>
    <property type="molecule type" value="Genomic_DNA"/>
</dbReference>
<accession>A0A6C0EEL3</accession>
<reference evidence="1" key="1">
    <citation type="journal article" date="2020" name="Nature">
        <title>Giant virus diversity and host interactions through global metagenomics.</title>
        <authorList>
            <person name="Schulz F."/>
            <person name="Roux S."/>
            <person name="Paez-Espino D."/>
            <person name="Jungbluth S."/>
            <person name="Walsh D.A."/>
            <person name="Denef V.J."/>
            <person name="McMahon K.D."/>
            <person name="Konstantinidis K.T."/>
            <person name="Eloe-Fadrosh E.A."/>
            <person name="Kyrpides N.C."/>
            <person name="Woyke T."/>
        </authorList>
    </citation>
    <scope>NUCLEOTIDE SEQUENCE</scope>
    <source>
        <strain evidence="1">GVMAG-M-3300023179-2</strain>
    </source>
</reference>
<name>A0A6C0EEL3_9ZZZZ</name>
<evidence type="ECO:0008006" key="2">
    <source>
        <dbReference type="Google" id="ProtNLM"/>
    </source>
</evidence>
<sequence length="372" mass="43569">MNMRKIIKKIISLFDKTNNIFVLSIIHLNKCYLIYLMNTVKINDIEYINSEDIFIKAPIYCKDSRNGRELIKNKSIKDFIYAKPKDNKWIISNGKSYKYDKILLLKSFIDTITEITNPVIVDDKYEVAPDIIILENHEKFKDSDGNIIEIETRGDMKVNGIYFKVKDIMVGFEMDNIITTILNVNSVFKENEHYKYFNLKNIQNLEKITIKKELYLTYEGMLRVLFASHNKKVKQFISWATETLFTVQLGKQEDKELLSSNLLGVSIKAVKQVFNKNISTVPCIYLLNLNTVDKLRNTFNIPDNYTNDMIVCKFGCTKDIESRIKDHQNTYGKLNKVELNLLMFSYIDPQFIFDAETAKNKNLRFLFFAITF</sequence>
<organism evidence="1">
    <name type="scientific">viral metagenome</name>
    <dbReference type="NCBI Taxonomy" id="1070528"/>
    <lineage>
        <taxon>unclassified sequences</taxon>
        <taxon>metagenomes</taxon>
        <taxon>organismal metagenomes</taxon>
    </lineage>
</organism>
<evidence type="ECO:0000313" key="1">
    <source>
        <dbReference type="EMBL" id="QHT27031.1"/>
    </source>
</evidence>
<protein>
    <recommendedName>
        <fullName evidence="2">Bro-N domain-containing protein</fullName>
    </recommendedName>
</protein>
<proteinExistence type="predicted"/>
<dbReference type="AlphaFoldDB" id="A0A6C0EEL3"/>